<reference evidence="1" key="2">
    <citation type="submission" date="2022-01" db="EMBL/GenBank/DDBJ databases">
        <authorList>
            <person name="Yamashiro T."/>
            <person name="Shiraishi A."/>
            <person name="Satake H."/>
            <person name="Nakayama K."/>
        </authorList>
    </citation>
    <scope>NUCLEOTIDE SEQUENCE</scope>
</reference>
<dbReference type="EMBL" id="BQNB010014039">
    <property type="protein sequence ID" value="GJT23238.1"/>
    <property type="molecule type" value="Genomic_DNA"/>
</dbReference>
<evidence type="ECO:0000313" key="1">
    <source>
        <dbReference type="EMBL" id="GJT23238.1"/>
    </source>
</evidence>
<evidence type="ECO:0000313" key="2">
    <source>
        <dbReference type="Proteomes" id="UP001151760"/>
    </source>
</evidence>
<protein>
    <submittedName>
        <fullName evidence="1">Uncharacterized protein</fullName>
    </submittedName>
</protein>
<proteinExistence type="predicted"/>
<reference evidence="1" key="1">
    <citation type="journal article" date="2022" name="Int. J. Mol. Sci.">
        <title>Draft Genome of Tanacetum Coccineum: Genomic Comparison of Closely Related Tanacetum-Family Plants.</title>
        <authorList>
            <person name="Yamashiro T."/>
            <person name="Shiraishi A."/>
            <person name="Nakayama K."/>
            <person name="Satake H."/>
        </authorList>
    </citation>
    <scope>NUCLEOTIDE SEQUENCE</scope>
</reference>
<accession>A0ABQ5CAZ2</accession>
<name>A0ABQ5CAZ2_9ASTR</name>
<comment type="caution">
    <text evidence="1">The sequence shown here is derived from an EMBL/GenBank/DDBJ whole genome shotgun (WGS) entry which is preliminary data.</text>
</comment>
<dbReference type="Proteomes" id="UP001151760">
    <property type="component" value="Unassembled WGS sequence"/>
</dbReference>
<gene>
    <name evidence="1" type="ORF">Tco_0893175</name>
</gene>
<organism evidence="1 2">
    <name type="scientific">Tanacetum coccineum</name>
    <dbReference type="NCBI Taxonomy" id="301880"/>
    <lineage>
        <taxon>Eukaryota</taxon>
        <taxon>Viridiplantae</taxon>
        <taxon>Streptophyta</taxon>
        <taxon>Embryophyta</taxon>
        <taxon>Tracheophyta</taxon>
        <taxon>Spermatophyta</taxon>
        <taxon>Magnoliopsida</taxon>
        <taxon>eudicotyledons</taxon>
        <taxon>Gunneridae</taxon>
        <taxon>Pentapetalae</taxon>
        <taxon>asterids</taxon>
        <taxon>campanulids</taxon>
        <taxon>Asterales</taxon>
        <taxon>Asteraceae</taxon>
        <taxon>Asteroideae</taxon>
        <taxon>Anthemideae</taxon>
        <taxon>Anthemidinae</taxon>
        <taxon>Tanacetum</taxon>
    </lineage>
</organism>
<sequence>MTIKVSHLLMEFWPTIRDGELVVGGTSVKKVRDPWVREKDLICGGMFVTKLAKYFGLLTREMVDALSVREDDEAEKAAKEGVSGSSDLYMKMSRGDWQVRQSNWMFDHTVRHFHYLSTRDNLDPHLQINPFPGRKADCPPYGYTGPIPPGYDYRYSPALVGSD</sequence>
<keyword evidence="2" id="KW-1185">Reference proteome</keyword>